<feature type="binding site" evidence="18">
    <location>
        <position position="580"/>
    </location>
    <ligand>
        <name>ATP</name>
        <dbReference type="ChEBI" id="CHEBI:30616"/>
    </ligand>
</feature>
<dbReference type="Gene3D" id="3.40.50.1000">
    <property type="entry name" value="HAD superfamily/HAD-like"/>
    <property type="match status" value="1"/>
</dbReference>
<gene>
    <name evidence="22" type="ORF">FD755_015507</name>
</gene>
<feature type="transmembrane region" description="Helical" evidence="20">
    <location>
        <begin position="59"/>
        <end position="80"/>
    </location>
</feature>
<protein>
    <recommendedName>
        <fullName evidence="20">Phospholipid-transporting ATPase</fullName>
        <ecNumber evidence="20">7.6.2.1</ecNumber>
    </recommendedName>
</protein>
<feature type="binding site" evidence="18">
    <location>
        <position position="484"/>
    </location>
    <ligand>
        <name>ATP</name>
        <dbReference type="ChEBI" id="CHEBI:30616"/>
    </ligand>
</feature>
<dbReference type="GO" id="GO:0048666">
    <property type="term" value="P:neuron development"/>
    <property type="evidence" value="ECO:0007669"/>
    <property type="project" value="TreeGrafter"/>
</dbReference>
<feature type="non-terminal residue" evidence="22">
    <location>
        <position position="1"/>
    </location>
</feature>
<dbReference type="InterPro" id="IPR001757">
    <property type="entry name" value="P_typ_ATPase"/>
</dbReference>
<sequence>TNTIFIFLSPLKRSKVEKVTNMQILVLFLLLLVMSLVSFPWRKIPQFKKLIYNIVLVSGIWHTVIHSSLYLLICIIIIFLTGGQFLYNVVIDKDTTGEGNSKLLQYSCLGNPMDGRAWWATKIHGVEYLFSDKTGTLTCNIMTFKKCSFPLSVGVFQARITGVGCHSLLQGIFPTQGSTRQSVKSYLYLLLNSLLVMPSNHLILSLHLLLPPSIFSSIRVLSNELVLCIWWPKSSSSHFGHNFYEPLTSLPILNIFFLIKLSSEGHDGHTTWKTYILGFNILVMNFKMSLLCMCCYHCVFLQGSMLLGLHMGTILTTTSIGLLQRVVDGILVYCLAGSFFTTEPPEEPVLQRNRKFSISSFTFFKRLFNSSLLSAIRVVSSAYLRLLIFLPAILVPACASSSLRTLCVAYTDLTEIEYEQWLVMYKKASTVVQDRIQSLEDCYDRIEQKFLLLGATAIEDRLQARVPETITSLLKANIKIWVLTGDKQETAINIAYSCKLLSGQMPRIQLNANSLEATQQVINQNCQDLGALLGKENDLALIVDGKTLKYALHVEVKKSFLNLALSCRTVLCCRLSPLQKAEIVDVVKKQVKAITLAIGDGANDVGMIQTAHVGVGISGNEGMLATNNSDYAIAQFSYLEKLLLVHGTWNYFRVTKCILYCFYKNVVLYIIELWFAIVNGFSGQIIFERWCISLYNVIFTSLPPFTLGIFERCCSQESLLRYPQLYRISQTGDIFNIKVLWIQSINAIVHSFILFWLPAKMLEHDMVSQGGYTTDYLFLGNFIYTYVVVTVCLKAGLETLSWNKFTHFAIWGSIMIWLGFFAVYSSLWPTVAVAPEMTGQVNMALMCPHFWLGFFIVPIVCLIQNVAWKSIRNTCHRTLLEDVREMESSGVQVLRRDSARRPKVEEVDLQRSVSPRSCQVVFRNNSVDLGAPHGYAFSQVEQAVISQEELVRSYDTTKSNPQATFPSATFE</sequence>
<reference evidence="22 23" key="1">
    <citation type="submission" date="2019-06" db="EMBL/GenBank/DDBJ databases">
        <title>Discovery of a novel chromosome fission-fusion reversal in muntjac.</title>
        <authorList>
            <person name="Mudd A.B."/>
            <person name="Bredeson J.V."/>
            <person name="Baum R."/>
            <person name="Hockemeyer D."/>
            <person name="Rokhsar D.S."/>
        </authorList>
    </citation>
    <scope>NUCLEOTIDE SEQUENCE [LARGE SCALE GENOMIC DNA]</scope>
    <source>
        <strain evidence="22">UCam_UCB_Mr</strain>
        <tissue evidence="22">Fibroblast cell line</tissue>
    </source>
</reference>
<evidence type="ECO:0000256" key="20">
    <source>
        <dbReference type="RuleBase" id="RU362033"/>
    </source>
</evidence>
<dbReference type="EC" id="7.6.2.1" evidence="20"/>
<dbReference type="EMBL" id="VCEB01000010">
    <property type="protein sequence ID" value="KAB0372754.1"/>
    <property type="molecule type" value="Genomic_DNA"/>
</dbReference>
<feature type="binding site" evidence="19">
    <location>
        <position position="600"/>
    </location>
    <ligand>
        <name>Mg(2+)</name>
        <dbReference type="ChEBI" id="CHEBI:18420"/>
    </ligand>
</feature>
<evidence type="ECO:0000256" key="11">
    <source>
        <dbReference type="ARBA" id="ARBA00022967"/>
    </source>
</evidence>
<evidence type="ECO:0000256" key="8">
    <source>
        <dbReference type="ARBA" id="ARBA00022741"/>
    </source>
</evidence>
<evidence type="ECO:0000256" key="16">
    <source>
        <dbReference type="ARBA" id="ARBA00051303"/>
    </source>
</evidence>
<keyword evidence="23" id="KW-1185">Reference proteome</keyword>
<evidence type="ECO:0000256" key="2">
    <source>
        <dbReference type="ARBA" id="ARBA00004141"/>
    </source>
</evidence>
<comment type="subcellular location">
    <subcellularLocation>
        <location evidence="3">Endomembrane system</location>
    </subcellularLocation>
    <subcellularLocation>
        <location evidence="4">Golgi apparatus</location>
    </subcellularLocation>
    <subcellularLocation>
        <location evidence="2 20">Membrane</location>
        <topology evidence="2 20">Multi-pass membrane protein</topology>
    </subcellularLocation>
</comment>
<evidence type="ECO:0000256" key="3">
    <source>
        <dbReference type="ARBA" id="ARBA00004308"/>
    </source>
</evidence>
<proteinExistence type="inferred from homology"/>
<dbReference type="InterPro" id="IPR023298">
    <property type="entry name" value="ATPase_P-typ_TM_dom_sf"/>
</dbReference>
<dbReference type="InterPro" id="IPR023214">
    <property type="entry name" value="HAD_sf"/>
</dbReference>
<feature type="binding site" evidence="18">
    <location>
        <position position="134"/>
    </location>
    <ligand>
        <name>ATP</name>
        <dbReference type="ChEBI" id="CHEBI:30616"/>
    </ligand>
</feature>
<dbReference type="InterPro" id="IPR032630">
    <property type="entry name" value="P_typ_ATPase_c"/>
</dbReference>
<evidence type="ECO:0000256" key="1">
    <source>
        <dbReference type="ARBA" id="ARBA00001946"/>
    </source>
</evidence>
<evidence type="ECO:0000256" key="4">
    <source>
        <dbReference type="ARBA" id="ARBA00004555"/>
    </source>
</evidence>
<evidence type="ECO:0000256" key="19">
    <source>
        <dbReference type="PIRSR" id="PIRSR606539-3"/>
    </source>
</evidence>
<feature type="transmembrane region" description="Helical" evidence="20">
    <location>
        <begin position="186"/>
        <end position="208"/>
    </location>
</feature>
<dbReference type="PANTHER" id="PTHR24092">
    <property type="entry name" value="PROBABLE PHOSPHOLIPID-TRANSPORTING ATPASE"/>
    <property type="match status" value="1"/>
</dbReference>
<evidence type="ECO:0000256" key="7">
    <source>
        <dbReference type="ARBA" id="ARBA00022723"/>
    </source>
</evidence>
<feature type="active site" description="4-aspartylphosphate intermediate" evidence="17">
    <location>
        <position position="132"/>
    </location>
</feature>
<dbReference type="InterPro" id="IPR006539">
    <property type="entry name" value="P-type_ATPase_IV"/>
</dbReference>
<evidence type="ECO:0000259" key="21">
    <source>
        <dbReference type="Pfam" id="PF16212"/>
    </source>
</evidence>
<dbReference type="GO" id="GO:0016887">
    <property type="term" value="F:ATP hydrolysis activity"/>
    <property type="evidence" value="ECO:0007669"/>
    <property type="project" value="InterPro"/>
</dbReference>
<evidence type="ECO:0000313" key="23">
    <source>
        <dbReference type="Proteomes" id="UP000326062"/>
    </source>
</evidence>
<evidence type="ECO:0000256" key="6">
    <source>
        <dbReference type="ARBA" id="ARBA00022692"/>
    </source>
</evidence>
<feature type="binding site" evidence="18">
    <location>
        <position position="133"/>
    </location>
    <ligand>
        <name>ATP</name>
        <dbReference type="ChEBI" id="CHEBI:30616"/>
    </ligand>
</feature>
<feature type="binding site" evidence="18">
    <location>
        <position position="132"/>
    </location>
    <ligand>
        <name>ATP</name>
        <dbReference type="ChEBI" id="CHEBI:30616"/>
    </ligand>
</feature>
<dbReference type="GO" id="GO:0005802">
    <property type="term" value="C:trans-Golgi network"/>
    <property type="evidence" value="ECO:0007669"/>
    <property type="project" value="TreeGrafter"/>
</dbReference>
<feature type="binding site" evidence="19">
    <location>
        <position position="134"/>
    </location>
    <ligand>
        <name>Mg(2+)</name>
        <dbReference type="ChEBI" id="CHEBI:18420"/>
    </ligand>
</feature>
<dbReference type="GO" id="GO:0000287">
    <property type="term" value="F:magnesium ion binding"/>
    <property type="evidence" value="ECO:0007669"/>
    <property type="project" value="UniProtKB-UniRule"/>
</dbReference>
<comment type="caution">
    <text evidence="22">The sequence shown here is derived from an EMBL/GenBank/DDBJ whole genome shotgun (WGS) entry which is preliminary data.</text>
</comment>
<evidence type="ECO:0000256" key="18">
    <source>
        <dbReference type="PIRSR" id="PIRSR606539-2"/>
    </source>
</evidence>
<name>A0A5N3XHL9_MUNRE</name>
<dbReference type="SUPFAM" id="SSF56784">
    <property type="entry name" value="HAD-like"/>
    <property type="match status" value="1"/>
</dbReference>
<dbReference type="PANTHER" id="PTHR24092:SF59">
    <property type="entry name" value="PHOSPHOLIPID-TRANSPORTING ATPASE"/>
    <property type="match status" value="1"/>
</dbReference>
<evidence type="ECO:0000313" key="22">
    <source>
        <dbReference type="EMBL" id="KAB0372754.1"/>
    </source>
</evidence>
<dbReference type="PRINTS" id="PR00119">
    <property type="entry name" value="CATATPASE"/>
</dbReference>
<dbReference type="GO" id="GO:0005524">
    <property type="term" value="F:ATP binding"/>
    <property type="evidence" value="ECO:0007669"/>
    <property type="project" value="UniProtKB-UniRule"/>
</dbReference>
<feature type="binding site" evidence="18">
    <location>
        <position position="404"/>
    </location>
    <ligand>
        <name>ATP</name>
        <dbReference type="ChEBI" id="CHEBI:30616"/>
    </ligand>
</feature>
<comment type="cofactor">
    <cofactor evidence="1 19">
        <name>Mg(2+)</name>
        <dbReference type="ChEBI" id="CHEBI:18420"/>
    </cofactor>
</comment>
<feature type="binding site" evidence="18">
    <location>
        <position position="485"/>
    </location>
    <ligand>
        <name>ATP</name>
        <dbReference type="ChEBI" id="CHEBI:30616"/>
    </ligand>
</feature>
<dbReference type="InterPro" id="IPR036412">
    <property type="entry name" value="HAD-like_sf"/>
</dbReference>
<evidence type="ECO:0000256" key="13">
    <source>
        <dbReference type="ARBA" id="ARBA00023034"/>
    </source>
</evidence>
<comment type="catalytic activity">
    <reaction evidence="16">
        <text>a 1,2-diacyl-sn-glycero-3-phospho-L-serine(out) + ATP + H2O = a 1,2-diacyl-sn-glycero-3-phospho-L-serine(in) + ADP + phosphate + H(+)</text>
        <dbReference type="Rhea" id="RHEA:38567"/>
        <dbReference type="ChEBI" id="CHEBI:15377"/>
        <dbReference type="ChEBI" id="CHEBI:15378"/>
        <dbReference type="ChEBI" id="CHEBI:30616"/>
        <dbReference type="ChEBI" id="CHEBI:43474"/>
        <dbReference type="ChEBI" id="CHEBI:57262"/>
        <dbReference type="ChEBI" id="CHEBI:456216"/>
    </reaction>
    <physiologicalReaction direction="left-to-right" evidence="16">
        <dbReference type="Rhea" id="RHEA:38568"/>
    </physiologicalReaction>
</comment>
<keyword evidence="13" id="KW-0333">Golgi apparatus</keyword>
<feature type="transmembrane region" description="Helical" evidence="20">
    <location>
        <begin position="666"/>
        <end position="687"/>
    </location>
</feature>
<organism evidence="22 23">
    <name type="scientific">Muntiacus reevesi</name>
    <name type="common">Reeves' muntjac</name>
    <name type="synonym">Cervus reevesi</name>
    <dbReference type="NCBI Taxonomy" id="9886"/>
    <lineage>
        <taxon>Eukaryota</taxon>
        <taxon>Metazoa</taxon>
        <taxon>Chordata</taxon>
        <taxon>Craniata</taxon>
        <taxon>Vertebrata</taxon>
        <taxon>Euteleostomi</taxon>
        <taxon>Mammalia</taxon>
        <taxon>Eutheria</taxon>
        <taxon>Laurasiatheria</taxon>
        <taxon>Artiodactyla</taxon>
        <taxon>Ruminantia</taxon>
        <taxon>Pecora</taxon>
        <taxon>Cervidae</taxon>
        <taxon>Muntiacinae</taxon>
        <taxon>Muntiacus</taxon>
    </lineage>
</organism>
<feature type="transmembrane region" description="Helical" evidence="20">
    <location>
        <begin position="693"/>
        <end position="714"/>
    </location>
</feature>
<evidence type="ECO:0000256" key="17">
    <source>
        <dbReference type="PIRSR" id="PIRSR606539-1"/>
    </source>
</evidence>
<evidence type="ECO:0000256" key="14">
    <source>
        <dbReference type="ARBA" id="ARBA00023136"/>
    </source>
</evidence>
<feature type="binding site" evidence="18">
    <location>
        <position position="604"/>
    </location>
    <ligand>
        <name>ATP</name>
        <dbReference type="ChEBI" id="CHEBI:30616"/>
    </ligand>
</feature>
<feature type="binding site" evidence="19">
    <location>
        <position position="604"/>
    </location>
    <ligand>
        <name>Mg(2+)</name>
        <dbReference type="ChEBI" id="CHEBI:18420"/>
    </ligand>
</feature>
<feature type="binding site" evidence="18">
    <location>
        <position position="340"/>
    </location>
    <ligand>
        <name>ATP</name>
        <dbReference type="ChEBI" id="CHEBI:30616"/>
    </ligand>
</feature>
<dbReference type="AlphaFoldDB" id="A0A5N3XHL9"/>
<dbReference type="FunFam" id="3.40.50.1000:FF:000010">
    <property type="entry name" value="Phospholipid-transporting ATPase"/>
    <property type="match status" value="1"/>
</dbReference>
<dbReference type="Proteomes" id="UP000326062">
    <property type="component" value="Chromosome 9"/>
</dbReference>
<feature type="domain" description="P-type ATPase C-terminal" evidence="21">
    <location>
        <begin position="627"/>
        <end position="876"/>
    </location>
</feature>
<feature type="transmembrane region" description="Helical" evidence="20">
    <location>
        <begin position="808"/>
        <end position="828"/>
    </location>
</feature>
<keyword evidence="10 19" id="KW-0460">Magnesium</keyword>
<keyword evidence="6 20" id="KW-0812">Transmembrane</keyword>
<evidence type="ECO:0000256" key="5">
    <source>
        <dbReference type="ARBA" id="ARBA00008109"/>
    </source>
</evidence>
<feature type="transmembrane region" description="Helical" evidence="20">
    <location>
        <begin position="848"/>
        <end position="868"/>
    </location>
</feature>
<feature type="transmembrane region" description="Helical" evidence="20">
    <location>
        <begin position="372"/>
        <end position="395"/>
    </location>
</feature>
<dbReference type="GO" id="GO:0090556">
    <property type="term" value="F:phosphatidylserine floppase activity"/>
    <property type="evidence" value="ECO:0007669"/>
    <property type="project" value="RHEA"/>
</dbReference>
<accession>A0A5N3XHL9</accession>
<feature type="binding site" evidence="18">
    <location>
        <position position="574"/>
    </location>
    <ligand>
        <name>ATP</name>
        <dbReference type="ChEBI" id="CHEBI:30616"/>
    </ligand>
</feature>
<evidence type="ECO:0000256" key="15">
    <source>
        <dbReference type="ARBA" id="ARBA00034036"/>
    </source>
</evidence>
<dbReference type="Pfam" id="PF16212">
    <property type="entry name" value="PhoLip_ATPase_C"/>
    <property type="match status" value="1"/>
</dbReference>
<evidence type="ECO:0000256" key="9">
    <source>
        <dbReference type="ARBA" id="ARBA00022840"/>
    </source>
</evidence>
<dbReference type="NCBIfam" id="TIGR01652">
    <property type="entry name" value="ATPase-Plipid"/>
    <property type="match status" value="1"/>
</dbReference>
<evidence type="ECO:0000256" key="10">
    <source>
        <dbReference type="ARBA" id="ARBA00022842"/>
    </source>
</evidence>
<keyword evidence="7 19" id="KW-0479">Metal-binding</keyword>
<keyword evidence="11 20" id="KW-1278">Translocase</keyword>
<dbReference type="GO" id="GO:0045332">
    <property type="term" value="P:phospholipid translocation"/>
    <property type="evidence" value="ECO:0007669"/>
    <property type="project" value="TreeGrafter"/>
</dbReference>
<keyword evidence="9 18" id="KW-0067">ATP-binding</keyword>
<keyword evidence="8 18" id="KW-0547">Nucleotide-binding</keyword>
<dbReference type="NCBIfam" id="TIGR01494">
    <property type="entry name" value="ATPase_P-type"/>
    <property type="match status" value="1"/>
</dbReference>
<feature type="transmembrane region" description="Helical" evidence="20">
    <location>
        <begin position="735"/>
        <end position="756"/>
    </location>
</feature>
<comment type="catalytic activity">
    <reaction evidence="15 20">
        <text>ATP + H2O + phospholipidSide 1 = ADP + phosphate + phospholipidSide 2.</text>
        <dbReference type="EC" id="7.6.2.1"/>
    </reaction>
</comment>
<feature type="binding site" evidence="18">
    <location>
        <position position="603"/>
    </location>
    <ligand>
        <name>ATP</name>
        <dbReference type="ChEBI" id="CHEBI:30616"/>
    </ligand>
</feature>
<feature type="binding site" evidence="19">
    <location>
        <position position="132"/>
    </location>
    <ligand>
        <name>Mg(2+)</name>
        <dbReference type="ChEBI" id="CHEBI:18420"/>
    </ligand>
</feature>
<feature type="transmembrane region" description="Helical" evidence="20">
    <location>
        <begin position="776"/>
        <end position="796"/>
    </location>
</feature>
<feature type="binding site" evidence="18">
    <location>
        <position position="486"/>
    </location>
    <ligand>
        <name>ATP</name>
        <dbReference type="ChEBI" id="CHEBI:30616"/>
    </ligand>
</feature>
<dbReference type="SUPFAM" id="SSF81665">
    <property type="entry name" value="Calcium ATPase, transmembrane domain M"/>
    <property type="match status" value="1"/>
</dbReference>
<dbReference type="GO" id="GO:0005886">
    <property type="term" value="C:plasma membrane"/>
    <property type="evidence" value="ECO:0007669"/>
    <property type="project" value="TreeGrafter"/>
</dbReference>
<feature type="transmembrane region" description="Helical" evidence="20">
    <location>
        <begin position="275"/>
        <end position="301"/>
    </location>
</feature>
<feature type="transmembrane region" description="Helical" evidence="20">
    <location>
        <begin position="21"/>
        <end position="39"/>
    </location>
</feature>
<evidence type="ECO:0000256" key="12">
    <source>
        <dbReference type="ARBA" id="ARBA00022989"/>
    </source>
</evidence>
<keyword evidence="12 20" id="KW-1133">Transmembrane helix</keyword>
<keyword evidence="14 20" id="KW-0472">Membrane</keyword>
<comment type="similarity">
    <text evidence="5 20">Belongs to the cation transport ATPase (P-type) (TC 3.A.3) family. Type IV subfamily.</text>
</comment>